<accession>A0A0A9D744</accession>
<organism evidence="1">
    <name type="scientific">Arundo donax</name>
    <name type="common">Giant reed</name>
    <name type="synonym">Donax arundinaceus</name>
    <dbReference type="NCBI Taxonomy" id="35708"/>
    <lineage>
        <taxon>Eukaryota</taxon>
        <taxon>Viridiplantae</taxon>
        <taxon>Streptophyta</taxon>
        <taxon>Embryophyta</taxon>
        <taxon>Tracheophyta</taxon>
        <taxon>Spermatophyta</taxon>
        <taxon>Magnoliopsida</taxon>
        <taxon>Liliopsida</taxon>
        <taxon>Poales</taxon>
        <taxon>Poaceae</taxon>
        <taxon>PACMAD clade</taxon>
        <taxon>Arundinoideae</taxon>
        <taxon>Arundineae</taxon>
        <taxon>Arundo</taxon>
    </lineage>
</organism>
<evidence type="ECO:0000313" key="1">
    <source>
        <dbReference type="EMBL" id="JAD82513.1"/>
    </source>
</evidence>
<dbReference type="EMBL" id="GBRH01215382">
    <property type="protein sequence ID" value="JAD82513.1"/>
    <property type="molecule type" value="Transcribed_RNA"/>
</dbReference>
<protein>
    <submittedName>
        <fullName evidence="1">Uncharacterized protein</fullName>
    </submittedName>
</protein>
<name>A0A0A9D744_ARUDO</name>
<reference evidence="1" key="1">
    <citation type="submission" date="2014-09" db="EMBL/GenBank/DDBJ databases">
        <authorList>
            <person name="Magalhaes I.L.F."/>
            <person name="Oliveira U."/>
            <person name="Santos F.R."/>
            <person name="Vidigal T.H.D.A."/>
            <person name="Brescovit A.D."/>
            <person name="Santos A.J."/>
        </authorList>
    </citation>
    <scope>NUCLEOTIDE SEQUENCE</scope>
    <source>
        <tissue evidence="1">Shoot tissue taken approximately 20 cm above the soil surface</tissue>
    </source>
</reference>
<dbReference type="AlphaFoldDB" id="A0A0A9D744"/>
<reference evidence="1" key="2">
    <citation type="journal article" date="2015" name="Data Brief">
        <title>Shoot transcriptome of the giant reed, Arundo donax.</title>
        <authorList>
            <person name="Barrero R.A."/>
            <person name="Guerrero F.D."/>
            <person name="Moolhuijzen P."/>
            <person name="Goolsby J.A."/>
            <person name="Tidwell J."/>
            <person name="Bellgard S.E."/>
            <person name="Bellgard M.I."/>
        </authorList>
    </citation>
    <scope>NUCLEOTIDE SEQUENCE</scope>
    <source>
        <tissue evidence="1">Shoot tissue taken approximately 20 cm above the soil surface</tissue>
    </source>
</reference>
<sequence length="57" mass="6558">MLLHMDTIQLNRDHVAICYKAFVCLVQVAATVHFHEVLGYFDFSRSTGTNMRSSRIL</sequence>
<proteinExistence type="predicted"/>